<keyword evidence="1" id="KW-0472">Membrane</keyword>
<dbReference type="RefSeq" id="XP_001015176.2">
    <property type="nucleotide sequence ID" value="XM_001015176.2"/>
</dbReference>
<name>I7MIT4_TETTS</name>
<feature type="transmembrane region" description="Helical" evidence="1">
    <location>
        <begin position="6"/>
        <end position="24"/>
    </location>
</feature>
<evidence type="ECO:0000256" key="1">
    <source>
        <dbReference type="SAM" id="Phobius"/>
    </source>
</evidence>
<reference evidence="3" key="1">
    <citation type="journal article" date="2006" name="PLoS Biol.">
        <title>Macronuclear genome sequence of the ciliate Tetrahymena thermophila, a model eukaryote.</title>
        <authorList>
            <person name="Eisen J.A."/>
            <person name="Coyne R.S."/>
            <person name="Wu M."/>
            <person name="Wu D."/>
            <person name="Thiagarajan M."/>
            <person name="Wortman J.R."/>
            <person name="Badger J.H."/>
            <person name="Ren Q."/>
            <person name="Amedeo P."/>
            <person name="Jones K.M."/>
            <person name="Tallon L.J."/>
            <person name="Delcher A.L."/>
            <person name="Salzberg S.L."/>
            <person name="Silva J.C."/>
            <person name="Haas B.J."/>
            <person name="Majoros W.H."/>
            <person name="Farzad M."/>
            <person name="Carlton J.M."/>
            <person name="Smith R.K. Jr."/>
            <person name="Garg J."/>
            <person name="Pearlman R.E."/>
            <person name="Karrer K.M."/>
            <person name="Sun L."/>
            <person name="Manning G."/>
            <person name="Elde N.C."/>
            <person name="Turkewitz A.P."/>
            <person name="Asai D.J."/>
            <person name="Wilkes D.E."/>
            <person name="Wang Y."/>
            <person name="Cai H."/>
            <person name="Collins K."/>
            <person name="Stewart B.A."/>
            <person name="Lee S.R."/>
            <person name="Wilamowska K."/>
            <person name="Weinberg Z."/>
            <person name="Ruzzo W.L."/>
            <person name="Wloga D."/>
            <person name="Gaertig J."/>
            <person name="Frankel J."/>
            <person name="Tsao C.-C."/>
            <person name="Gorovsky M.A."/>
            <person name="Keeling P.J."/>
            <person name="Waller R.F."/>
            <person name="Patron N.J."/>
            <person name="Cherry J.M."/>
            <person name="Stover N.A."/>
            <person name="Krieger C.J."/>
            <person name="del Toro C."/>
            <person name="Ryder H.F."/>
            <person name="Williamson S.C."/>
            <person name="Barbeau R.A."/>
            <person name="Hamilton E.P."/>
            <person name="Orias E."/>
        </authorList>
    </citation>
    <scope>NUCLEOTIDE SEQUENCE [LARGE SCALE GENOMIC DNA]</scope>
    <source>
        <strain evidence="3">SB210</strain>
    </source>
</reference>
<protein>
    <submittedName>
        <fullName evidence="2">Transmembrane protein, putative</fullName>
    </submittedName>
</protein>
<keyword evidence="1 2" id="KW-0812">Transmembrane</keyword>
<accession>I7MIT4</accession>
<dbReference type="EMBL" id="GG662708">
    <property type="protein sequence ID" value="EAR94931.2"/>
    <property type="molecule type" value="Genomic_DNA"/>
</dbReference>
<sequence>MFKKIFVFSVIYLSIFTFKFLREIQVISKRIYKKRFNTWKYYQILIQQLTQKQFDQKNQKNNQFQKMRFASILLLILVVFSCICNAHVFDDDSNDPGYDRSKLKCSYSEPGCKCFKLVPKTKERKAHLIYVCDFND</sequence>
<dbReference type="Proteomes" id="UP000009168">
    <property type="component" value="Unassembled WGS sequence"/>
</dbReference>
<gene>
    <name evidence="2" type="ORF">TTHERM_00503770</name>
</gene>
<dbReference type="GeneID" id="7835317"/>
<evidence type="ECO:0000313" key="3">
    <source>
        <dbReference type="Proteomes" id="UP000009168"/>
    </source>
</evidence>
<keyword evidence="1" id="KW-1133">Transmembrane helix</keyword>
<proteinExistence type="predicted"/>
<dbReference type="InParanoid" id="I7MIT4"/>
<dbReference type="KEGG" id="tet:TTHERM_00503770"/>
<organism evidence="2 3">
    <name type="scientific">Tetrahymena thermophila (strain SB210)</name>
    <dbReference type="NCBI Taxonomy" id="312017"/>
    <lineage>
        <taxon>Eukaryota</taxon>
        <taxon>Sar</taxon>
        <taxon>Alveolata</taxon>
        <taxon>Ciliophora</taxon>
        <taxon>Intramacronucleata</taxon>
        <taxon>Oligohymenophorea</taxon>
        <taxon>Hymenostomatida</taxon>
        <taxon>Tetrahymenina</taxon>
        <taxon>Tetrahymenidae</taxon>
        <taxon>Tetrahymena</taxon>
    </lineage>
</organism>
<evidence type="ECO:0000313" key="2">
    <source>
        <dbReference type="EMBL" id="EAR94931.2"/>
    </source>
</evidence>
<feature type="transmembrane region" description="Helical" evidence="1">
    <location>
        <begin position="69"/>
        <end position="89"/>
    </location>
</feature>
<keyword evidence="3" id="KW-1185">Reference proteome</keyword>
<dbReference type="AlphaFoldDB" id="I7MIT4"/>